<evidence type="ECO:0000313" key="2">
    <source>
        <dbReference type="Proteomes" id="UP000188879"/>
    </source>
</evidence>
<dbReference type="EMBL" id="MLCO01000331">
    <property type="protein sequence ID" value="ONG46000.1"/>
    <property type="molecule type" value="Genomic_DNA"/>
</dbReference>
<accession>A0A1V2GV09</accession>
<reference evidence="1 2" key="1">
    <citation type="submission" date="2016-10" db="EMBL/GenBank/DDBJ databases">
        <title>Draft Genome sequence of Roseomonas sp. strain M3.</title>
        <authorList>
            <person name="Subhash Y."/>
            <person name="Lee S."/>
        </authorList>
    </citation>
    <scope>NUCLEOTIDE SEQUENCE [LARGE SCALE GENOMIC DNA]</scope>
    <source>
        <strain evidence="1 2">M3</strain>
    </source>
</reference>
<evidence type="ECO:0000313" key="1">
    <source>
        <dbReference type="EMBL" id="ONG46000.1"/>
    </source>
</evidence>
<sequence length="193" mass="20146">MSMAGVFALLAAVLLLLGWRRARGVARGDWVRDAATRLVITTAPNSDRPQLRLERGDAVVFGPVPALWQADPAMAVALGNPERLAGRPGGDAPAGDYRVLGAADLSAALPAIRGAFGEAALILGPEGIAGGDGRPLLLHAVRRGDGASQGGIALPREPFRQLLAQLGDPRGLQVRIERRHIRRGGWGGGARRG</sequence>
<keyword evidence="2" id="KW-1185">Reference proteome</keyword>
<dbReference type="RefSeq" id="WP_076960154.1">
    <property type="nucleotide sequence ID" value="NZ_MLCO01000331.1"/>
</dbReference>
<comment type="caution">
    <text evidence="1">The sequence shown here is derived from an EMBL/GenBank/DDBJ whole genome shotgun (WGS) entry which is preliminary data.</text>
</comment>
<protein>
    <submittedName>
        <fullName evidence="1">Uncharacterized protein</fullName>
    </submittedName>
</protein>
<dbReference type="AlphaFoldDB" id="A0A1V2GV09"/>
<organism evidence="1 2">
    <name type="scientific">Teichococcus deserti</name>
    <dbReference type="NCBI Taxonomy" id="1817963"/>
    <lineage>
        <taxon>Bacteria</taxon>
        <taxon>Pseudomonadati</taxon>
        <taxon>Pseudomonadota</taxon>
        <taxon>Alphaproteobacteria</taxon>
        <taxon>Acetobacterales</taxon>
        <taxon>Roseomonadaceae</taxon>
        <taxon>Roseomonas</taxon>
    </lineage>
</organism>
<gene>
    <name evidence="1" type="ORF">BKE38_25880</name>
</gene>
<dbReference type="Proteomes" id="UP000188879">
    <property type="component" value="Unassembled WGS sequence"/>
</dbReference>
<proteinExistence type="predicted"/>
<name>A0A1V2GV09_9PROT</name>